<dbReference type="Gene3D" id="3.40.190.170">
    <property type="entry name" value="Bacterial extracellular solute-binding protein, family 7"/>
    <property type="match status" value="1"/>
</dbReference>
<dbReference type="PANTHER" id="PTHR33376">
    <property type="match status" value="1"/>
</dbReference>
<protein>
    <submittedName>
        <fullName evidence="3">TRAP-type C4-dicarboxylate transport system, periplasmic component</fullName>
    </submittedName>
</protein>
<name>A0A0S6UGI1_NEOTH</name>
<dbReference type="CDD" id="cd13671">
    <property type="entry name" value="PBP2_TRAP_SBP_like_3"/>
    <property type="match status" value="1"/>
</dbReference>
<sequence>MNWKKTLLAGISLMLILGLTACGQQSGSSKSSSGNDAGKKITLRLADIQPDDYPTVIGDKEFARLVKERTNGRINIEIYPNAQLGDEKTAIEQIQLGAIDFGRINSSPLAAFDKQLNIFNLPYLFSSNEQMWKVLNGPIGDKLLDTLKTAKMVGLTYYDSGARSFYNSKRPVTKPSDLAGMKIRVQQSDMFMDLVKALGGSPVPMAYGEVYGALQTGVIDGAENNWPSYYSTNHYKVAKYYTEDFHSRNPELLVASLATWNKLSPDDQKIILQAAKDSQAVQRKAWDELEAKAKKAAIDNGNTITQVDIAEWQKAVQPLYDKYGQQFKDLIDQIRAVK</sequence>
<dbReference type="InterPro" id="IPR038404">
    <property type="entry name" value="TRAP_DctP_sf"/>
</dbReference>
<evidence type="ECO:0000313" key="3">
    <source>
        <dbReference type="EMBL" id="GAF26107.1"/>
    </source>
</evidence>
<dbReference type="PIRSF" id="PIRSF006470">
    <property type="entry name" value="DctB"/>
    <property type="match status" value="1"/>
</dbReference>
<dbReference type="InterPro" id="IPR018389">
    <property type="entry name" value="DctP_fam"/>
</dbReference>
<accession>A0A0S6UGI1</accession>
<dbReference type="Pfam" id="PF03480">
    <property type="entry name" value="DctP"/>
    <property type="match status" value="1"/>
</dbReference>
<dbReference type="PROSITE" id="PS51257">
    <property type="entry name" value="PROKAR_LIPOPROTEIN"/>
    <property type="match status" value="1"/>
</dbReference>
<dbReference type="InterPro" id="IPR004682">
    <property type="entry name" value="TRAP_DctP"/>
</dbReference>
<dbReference type="AlphaFoldDB" id="A0A0S6UGI1"/>
<proteinExistence type="predicted"/>
<reference evidence="3" key="1">
    <citation type="journal article" date="2014" name="Gene">
        <title>Genome-guided analysis of transformation efficiency and carbon dioxide assimilation by Moorella thermoacetica Y72.</title>
        <authorList>
            <person name="Tsukahara K."/>
            <person name="Kita A."/>
            <person name="Nakashimada Y."/>
            <person name="Hoshino T."/>
            <person name="Murakami K."/>
        </authorList>
    </citation>
    <scope>NUCLEOTIDE SEQUENCE [LARGE SCALE GENOMIC DNA]</scope>
    <source>
        <strain evidence="3">Y72</strain>
    </source>
</reference>
<dbReference type="GO" id="GO:0055085">
    <property type="term" value="P:transmembrane transport"/>
    <property type="evidence" value="ECO:0007669"/>
    <property type="project" value="InterPro"/>
</dbReference>
<dbReference type="NCBIfam" id="TIGR00787">
    <property type="entry name" value="dctP"/>
    <property type="match status" value="1"/>
</dbReference>
<feature type="signal peptide" evidence="2">
    <location>
        <begin position="1"/>
        <end position="21"/>
    </location>
</feature>
<dbReference type="EMBL" id="DF238840">
    <property type="protein sequence ID" value="GAF26107.1"/>
    <property type="molecule type" value="Genomic_DNA"/>
</dbReference>
<keyword evidence="1 2" id="KW-0732">Signal</keyword>
<evidence type="ECO:0000256" key="2">
    <source>
        <dbReference type="SAM" id="SignalP"/>
    </source>
</evidence>
<dbReference type="GO" id="GO:0030288">
    <property type="term" value="C:outer membrane-bounded periplasmic space"/>
    <property type="evidence" value="ECO:0007669"/>
    <property type="project" value="InterPro"/>
</dbReference>
<feature type="chain" id="PRO_5039495017" evidence="2">
    <location>
        <begin position="22"/>
        <end position="338"/>
    </location>
</feature>
<dbReference type="RefSeq" id="WP_025773828.1">
    <property type="nucleotide sequence ID" value="NZ_DF238840.1"/>
</dbReference>
<dbReference type="SUPFAM" id="SSF53850">
    <property type="entry name" value="Periplasmic binding protein-like II"/>
    <property type="match status" value="1"/>
</dbReference>
<dbReference type="GO" id="GO:0030246">
    <property type="term" value="F:carbohydrate binding"/>
    <property type="evidence" value="ECO:0007669"/>
    <property type="project" value="TreeGrafter"/>
</dbReference>
<dbReference type="NCBIfam" id="NF037995">
    <property type="entry name" value="TRAP_S1"/>
    <property type="match status" value="1"/>
</dbReference>
<dbReference type="Proteomes" id="UP000063718">
    <property type="component" value="Unassembled WGS sequence"/>
</dbReference>
<dbReference type="PANTHER" id="PTHR33376:SF2">
    <property type="entry name" value="DICARBOXYLATE-BINDING PERIPLASMIC PROTEIN"/>
    <property type="match status" value="1"/>
</dbReference>
<gene>
    <name evidence="3" type="ORF">MTY_1445</name>
</gene>
<evidence type="ECO:0000256" key="1">
    <source>
        <dbReference type="ARBA" id="ARBA00022729"/>
    </source>
</evidence>
<organism evidence="3">
    <name type="scientific">Moorella thermoacetica Y72</name>
    <dbReference type="NCBI Taxonomy" id="1325331"/>
    <lineage>
        <taxon>Bacteria</taxon>
        <taxon>Bacillati</taxon>
        <taxon>Bacillota</taxon>
        <taxon>Clostridia</taxon>
        <taxon>Neomoorellales</taxon>
        <taxon>Neomoorellaceae</taxon>
        <taxon>Neomoorella</taxon>
    </lineage>
</organism>